<dbReference type="CDD" id="cd00158">
    <property type="entry name" value="RHOD"/>
    <property type="match status" value="1"/>
</dbReference>
<dbReference type="EMBL" id="WSRS01000041">
    <property type="protein sequence ID" value="MVX59095.1"/>
    <property type="molecule type" value="Genomic_DNA"/>
</dbReference>
<comment type="caution">
    <text evidence="2">The sequence shown here is derived from an EMBL/GenBank/DDBJ whole genome shotgun (WGS) entry which is preliminary data.</text>
</comment>
<reference evidence="2 3" key="1">
    <citation type="submission" date="2019-12" db="EMBL/GenBank/DDBJ databases">
        <title>Microbes associate with the intestines of laboratory mice.</title>
        <authorList>
            <person name="Navarre W."/>
            <person name="Wong E."/>
        </authorList>
    </citation>
    <scope>NUCLEOTIDE SEQUENCE [LARGE SCALE GENOMIC DNA]</scope>
    <source>
        <strain evidence="2 3">NM51_B2-22</strain>
    </source>
</reference>
<organism evidence="2 3">
    <name type="scientific">Streptococcus danieliae</name>
    <dbReference type="NCBI Taxonomy" id="747656"/>
    <lineage>
        <taxon>Bacteria</taxon>
        <taxon>Bacillati</taxon>
        <taxon>Bacillota</taxon>
        <taxon>Bacilli</taxon>
        <taxon>Lactobacillales</taxon>
        <taxon>Streptococcaceae</taxon>
        <taxon>Streptococcus</taxon>
    </lineage>
</organism>
<dbReference type="InterPro" id="IPR050229">
    <property type="entry name" value="GlpE_sulfurtransferase"/>
</dbReference>
<dbReference type="InterPro" id="IPR036873">
    <property type="entry name" value="Rhodanese-like_dom_sf"/>
</dbReference>
<evidence type="ECO:0000313" key="3">
    <source>
        <dbReference type="Proteomes" id="UP000461595"/>
    </source>
</evidence>
<dbReference type="AlphaFoldDB" id="A0A7X3KC10"/>
<evidence type="ECO:0000313" key="2">
    <source>
        <dbReference type="EMBL" id="MVX59095.1"/>
    </source>
</evidence>
<dbReference type="SUPFAM" id="SSF52821">
    <property type="entry name" value="Rhodanese/Cell cycle control phosphatase"/>
    <property type="match status" value="1"/>
</dbReference>
<gene>
    <name evidence="2" type="ORF">E5983_05470</name>
</gene>
<dbReference type="Pfam" id="PF00581">
    <property type="entry name" value="Rhodanese"/>
    <property type="match status" value="1"/>
</dbReference>
<proteinExistence type="predicted"/>
<feature type="domain" description="Rhodanese" evidence="1">
    <location>
        <begin position="14"/>
        <end position="91"/>
    </location>
</feature>
<dbReference type="PANTHER" id="PTHR43031">
    <property type="entry name" value="FAD-DEPENDENT OXIDOREDUCTASE"/>
    <property type="match status" value="1"/>
</dbReference>
<dbReference type="Proteomes" id="UP000461595">
    <property type="component" value="Unassembled WGS sequence"/>
</dbReference>
<name>A0A7X3KC10_9STRE</name>
<accession>A0A7X3KC10</accession>
<dbReference type="RefSeq" id="WP_160332884.1">
    <property type="nucleotide sequence ID" value="NZ_WSRS01000041.1"/>
</dbReference>
<protein>
    <recommendedName>
        <fullName evidence="1">Rhodanese domain-containing protein</fullName>
    </recommendedName>
</protein>
<dbReference type="InterPro" id="IPR001763">
    <property type="entry name" value="Rhodanese-like_dom"/>
</dbReference>
<dbReference type="Gene3D" id="3.40.250.10">
    <property type="entry name" value="Rhodanese-like domain"/>
    <property type="match status" value="1"/>
</dbReference>
<sequence>MKDMTMAELATLQEQQELAILDVRDQEDFLACHFAGSLNIPEPDLEAQLDQLDRNQIYHVVCTKGIRAERASQLLEKRGYEVVRIVDGWAAY</sequence>
<dbReference type="PANTHER" id="PTHR43031:SF1">
    <property type="entry name" value="PYRIDINE NUCLEOTIDE-DISULPHIDE OXIDOREDUCTASE"/>
    <property type="match status" value="1"/>
</dbReference>
<dbReference type="SMART" id="SM00450">
    <property type="entry name" value="RHOD"/>
    <property type="match status" value="1"/>
</dbReference>
<evidence type="ECO:0000259" key="1">
    <source>
        <dbReference type="PROSITE" id="PS50206"/>
    </source>
</evidence>
<dbReference type="OrthoDB" id="9800872at2"/>
<dbReference type="PROSITE" id="PS50206">
    <property type="entry name" value="RHODANESE_3"/>
    <property type="match status" value="1"/>
</dbReference>